<name>A0A6P1TQ93_9FIRM</name>
<sequence length="526" mass="61188">MAKRVTTIPATISRVTAQPIGNARKRRVAGYARVSTELEEQQTSYEAQMDYYSSYIQSRDDWIFVGMYSDEGISATSTARREGFKQMVEDALEGKIDLIITKSVSRFARNTVDSLTTVRKLKEKGVEIYFEKENIWTLDAKGELLITIMSSLAQEESRSISENTTWGQRKRFADGKASVAYKRFLGYDRGPNGGFVVNEEQAKIVRYIYKCFLEGMSYYKISLRLMEVGAETPGGQKKWHAKTVESILTNEKYKGDALLQKYYTVDFLSKRMKKNEGEVPQYYVENNHEAIIEPTTFDLVQVEIMKRVKAKNRYSGVGLFASKIKCGECGSWYGAKVWHSNDKYRKVIYRCNQKFNNEKKCKTPHITEEEAKESFISAVNQLITEKEKVIANVKLLCQTFYNTESLEQQLTTFEEELKVLVEMMQNCINENANTVQDQEIYQRRYNQLVDQYDARKREYDKITEMISNKKAKVEILKSFIKKLQKQERMINEFDKSLWSSLVDFITVYNKEDIRVTFKNGVEIKKY</sequence>
<dbReference type="GO" id="GO:0000150">
    <property type="term" value="F:DNA strand exchange activity"/>
    <property type="evidence" value="ECO:0007669"/>
    <property type="project" value="InterPro"/>
</dbReference>
<organism evidence="3 4">
    <name type="scientific">Anaerocolumna sedimenticola</name>
    <dbReference type="NCBI Taxonomy" id="2696063"/>
    <lineage>
        <taxon>Bacteria</taxon>
        <taxon>Bacillati</taxon>
        <taxon>Bacillota</taxon>
        <taxon>Clostridia</taxon>
        <taxon>Lachnospirales</taxon>
        <taxon>Lachnospiraceae</taxon>
        <taxon>Anaerocolumna</taxon>
    </lineage>
</organism>
<evidence type="ECO:0000259" key="2">
    <source>
        <dbReference type="PROSITE" id="PS51737"/>
    </source>
</evidence>
<dbReference type="Pfam" id="PF00239">
    <property type="entry name" value="Resolvase"/>
    <property type="match status" value="1"/>
</dbReference>
<dbReference type="CDD" id="cd00338">
    <property type="entry name" value="Ser_Recombinase"/>
    <property type="match status" value="1"/>
</dbReference>
<feature type="domain" description="Resolvase/invertase-type recombinase catalytic" evidence="1">
    <location>
        <begin position="27"/>
        <end position="175"/>
    </location>
</feature>
<dbReference type="SUPFAM" id="SSF53041">
    <property type="entry name" value="Resolvase-like"/>
    <property type="match status" value="1"/>
</dbReference>
<dbReference type="Proteomes" id="UP000464314">
    <property type="component" value="Chromosome"/>
</dbReference>
<dbReference type="RefSeq" id="WP_161839465.1">
    <property type="nucleotide sequence ID" value="NZ_CP048000.1"/>
</dbReference>
<evidence type="ECO:0000313" key="4">
    <source>
        <dbReference type="Proteomes" id="UP000464314"/>
    </source>
</evidence>
<dbReference type="Pfam" id="PF13408">
    <property type="entry name" value="Zn_ribbon_recom"/>
    <property type="match status" value="1"/>
</dbReference>
<dbReference type="GO" id="GO:0003677">
    <property type="term" value="F:DNA binding"/>
    <property type="evidence" value="ECO:0007669"/>
    <property type="project" value="InterPro"/>
</dbReference>
<dbReference type="PROSITE" id="PS51736">
    <property type="entry name" value="RECOMBINASES_3"/>
    <property type="match status" value="1"/>
</dbReference>
<accession>A0A6P1TQ93</accession>
<dbReference type="Gene3D" id="3.90.1750.20">
    <property type="entry name" value="Putative Large Serine Recombinase, Chain B, Domain 2"/>
    <property type="match status" value="1"/>
</dbReference>
<dbReference type="EMBL" id="CP048000">
    <property type="protein sequence ID" value="QHQ62643.1"/>
    <property type="molecule type" value="Genomic_DNA"/>
</dbReference>
<dbReference type="PANTHER" id="PTHR30461">
    <property type="entry name" value="DNA-INVERTASE FROM LAMBDOID PROPHAGE"/>
    <property type="match status" value="1"/>
</dbReference>
<gene>
    <name evidence="3" type="ORF">Ana3638_19205</name>
</gene>
<evidence type="ECO:0000259" key="1">
    <source>
        <dbReference type="PROSITE" id="PS51736"/>
    </source>
</evidence>
<dbReference type="SMART" id="SM00857">
    <property type="entry name" value="Resolvase"/>
    <property type="match status" value="1"/>
</dbReference>
<dbReference type="InterPro" id="IPR006119">
    <property type="entry name" value="Resolv_N"/>
</dbReference>
<dbReference type="PANTHER" id="PTHR30461:SF23">
    <property type="entry name" value="DNA RECOMBINASE-RELATED"/>
    <property type="match status" value="1"/>
</dbReference>
<dbReference type="InterPro" id="IPR025827">
    <property type="entry name" value="Zn_ribbon_recom_dom"/>
</dbReference>
<proteinExistence type="predicted"/>
<dbReference type="AlphaFoldDB" id="A0A6P1TQ93"/>
<dbReference type="InterPro" id="IPR050639">
    <property type="entry name" value="SSR_resolvase"/>
</dbReference>
<feature type="domain" description="Recombinase" evidence="2">
    <location>
        <begin position="184"/>
        <end position="311"/>
    </location>
</feature>
<reference evidence="3 4" key="1">
    <citation type="submission" date="2020-01" db="EMBL/GenBank/DDBJ databases">
        <title>Genome analysis of Anaerocolumna sp. CBA3638.</title>
        <authorList>
            <person name="Kim J."/>
            <person name="Roh S.W."/>
        </authorList>
    </citation>
    <scope>NUCLEOTIDE SEQUENCE [LARGE SCALE GENOMIC DNA]</scope>
    <source>
        <strain evidence="3 4">CBA3638</strain>
    </source>
</reference>
<protein>
    <submittedName>
        <fullName evidence="3">Recombinase family protein</fullName>
    </submittedName>
</protein>
<dbReference type="KEGG" id="anr:Ana3638_19205"/>
<dbReference type="Pfam" id="PF07508">
    <property type="entry name" value="Recombinase"/>
    <property type="match status" value="1"/>
</dbReference>
<dbReference type="InterPro" id="IPR038109">
    <property type="entry name" value="DNA_bind_recomb_sf"/>
</dbReference>
<dbReference type="PROSITE" id="PS51737">
    <property type="entry name" value="RECOMBINASE_DNA_BIND"/>
    <property type="match status" value="1"/>
</dbReference>
<dbReference type="InterPro" id="IPR011109">
    <property type="entry name" value="DNA_bind_recombinase_dom"/>
</dbReference>
<evidence type="ECO:0000313" key="3">
    <source>
        <dbReference type="EMBL" id="QHQ62643.1"/>
    </source>
</evidence>
<dbReference type="Gene3D" id="3.40.50.1390">
    <property type="entry name" value="Resolvase, N-terminal catalytic domain"/>
    <property type="match status" value="1"/>
</dbReference>
<dbReference type="InterPro" id="IPR036162">
    <property type="entry name" value="Resolvase-like_N_sf"/>
</dbReference>
<keyword evidence="4" id="KW-1185">Reference proteome</keyword>